<reference evidence="15 16" key="1">
    <citation type="submission" date="2017-08" db="EMBL/GenBank/DDBJ databases">
        <title>Infants hospitalized years apart are colonized by the same room-sourced microbial strains.</title>
        <authorList>
            <person name="Brooks B."/>
            <person name="Olm M.R."/>
            <person name="Firek B.A."/>
            <person name="Baker R."/>
            <person name="Thomas B.C."/>
            <person name="Morowitz M.J."/>
            <person name="Banfield J.F."/>
        </authorList>
    </citation>
    <scope>NUCLEOTIDE SEQUENCE [LARGE SCALE GENOMIC DNA]</scope>
    <source>
        <strain evidence="15">S2_006_000_R1_57</strain>
    </source>
</reference>
<dbReference type="Proteomes" id="UP000248606">
    <property type="component" value="Unassembled WGS sequence"/>
</dbReference>
<evidence type="ECO:0000313" key="16">
    <source>
        <dbReference type="Proteomes" id="UP000248606"/>
    </source>
</evidence>
<keyword evidence="5 10" id="KW-0460">Magnesium</keyword>
<dbReference type="GO" id="GO:0005737">
    <property type="term" value="C:cytoplasm"/>
    <property type="evidence" value="ECO:0007669"/>
    <property type="project" value="TreeGrafter"/>
</dbReference>
<evidence type="ECO:0000256" key="10">
    <source>
        <dbReference type="HAMAP-Rule" id="MF_00097"/>
    </source>
</evidence>
<dbReference type="SUPFAM" id="SSF51391">
    <property type="entry name" value="Thiamin phosphate synthase"/>
    <property type="match status" value="1"/>
</dbReference>
<dbReference type="Gene3D" id="3.20.20.70">
    <property type="entry name" value="Aldolase class I"/>
    <property type="match status" value="1"/>
</dbReference>
<feature type="binding site" evidence="10">
    <location>
        <begin position="180"/>
        <end position="182"/>
    </location>
    <ligand>
        <name>2-[(2R,5Z)-2-carboxy-4-methylthiazol-5(2H)-ylidene]ethyl phosphate</name>
        <dbReference type="ChEBI" id="CHEBI:62899"/>
    </ligand>
</feature>
<keyword evidence="3 10" id="KW-0808">Transferase</keyword>
<dbReference type="EC" id="2.5.1.3" evidence="10"/>
<dbReference type="NCBIfam" id="TIGR00693">
    <property type="entry name" value="thiE"/>
    <property type="match status" value="1"/>
</dbReference>
<feature type="binding site" evidence="10">
    <location>
        <position position="114"/>
    </location>
    <ligand>
        <name>4-amino-2-methyl-5-(diphosphooxymethyl)pyrimidine</name>
        <dbReference type="ChEBI" id="CHEBI:57841"/>
    </ligand>
</feature>
<feature type="binding site" evidence="10">
    <location>
        <position position="115"/>
    </location>
    <ligand>
        <name>Mg(2+)</name>
        <dbReference type="ChEBI" id="CHEBI:18420"/>
    </ligand>
</feature>
<comment type="caution">
    <text evidence="15">The sequence shown here is derived from an EMBL/GenBank/DDBJ whole genome shotgun (WGS) entry which is preliminary data.</text>
</comment>
<feature type="binding site" evidence="10">
    <location>
        <begin position="73"/>
        <end position="77"/>
    </location>
    <ligand>
        <name>4-amino-2-methyl-5-(diphosphooxymethyl)pyrimidine</name>
        <dbReference type="ChEBI" id="CHEBI:57841"/>
    </ligand>
</feature>
<evidence type="ECO:0000256" key="7">
    <source>
        <dbReference type="ARBA" id="ARBA00047334"/>
    </source>
</evidence>
<feature type="domain" description="Thiamine phosphate synthase/TenI" evidence="14">
    <location>
        <begin position="55"/>
        <end position="234"/>
    </location>
</feature>
<evidence type="ECO:0000256" key="11">
    <source>
        <dbReference type="RuleBase" id="RU003826"/>
    </source>
</evidence>
<dbReference type="EMBL" id="QFOZ01000004">
    <property type="protein sequence ID" value="PZP89101.1"/>
    <property type="molecule type" value="Genomic_DNA"/>
</dbReference>
<comment type="catalytic activity">
    <reaction evidence="8 10 11">
        <text>2-(2-carboxy-4-methylthiazol-5-yl)ethyl phosphate + 4-amino-2-methyl-5-(diphosphooxymethyl)pyrimidine + 2 H(+) = thiamine phosphate + CO2 + diphosphate</text>
        <dbReference type="Rhea" id="RHEA:47848"/>
        <dbReference type="ChEBI" id="CHEBI:15378"/>
        <dbReference type="ChEBI" id="CHEBI:16526"/>
        <dbReference type="ChEBI" id="CHEBI:33019"/>
        <dbReference type="ChEBI" id="CHEBI:37575"/>
        <dbReference type="ChEBI" id="CHEBI:57841"/>
        <dbReference type="ChEBI" id="CHEBI:62890"/>
        <dbReference type="EC" id="2.5.1.3"/>
    </reaction>
</comment>
<evidence type="ECO:0000256" key="9">
    <source>
        <dbReference type="ARBA" id="ARBA00047883"/>
    </source>
</evidence>
<dbReference type="GO" id="GO:0009229">
    <property type="term" value="P:thiamine diphosphate biosynthetic process"/>
    <property type="evidence" value="ECO:0007669"/>
    <property type="project" value="UniProtKB-UniRule"/>
</dbReference>
<dbReference type="GO" id="GO:0004789">
    <property type="term" value="F:thiamine-phosphate diphosphorylase activity"/>
    <property type="evidence" value="ECO:0007669"/>
    <property type="project" value="UniProtKB-UniRule"/>
</dbReference>
<keyword evidence="4 10" id="KW-0479">Metal-binding</keyword>
<comment type="similarity">
    <text evidence="10 11">Belongs to the thiamine-phosphate synthase family.</text>
</comment>
<dbReference type="InterPro" id="IPR022998">
    <property type="entry name" value="ThiamineP_synth_TenI"/>
</dbReference>
<comment type="catalytic activity">
    <reaction evidence="9 10 11">
        <text>2-[(2R,5Z)-2-carboxy-4-methylthiazol-5(2H)-ylidene]ethyl phosphate + 4-amino-2-methyl-5-(diphosphooxymethyl)pyrimidine + 2 H(+) = thiamine phosphate + CO2 + diphosphate</text>
        <dbReference type="Rhea" id="RHEA:47844"/>
        <dbReference type="ChEBI" id="CHEBI:15378"/>
        <dbReference type="ChEBI" id="CHEBI:16526"/>
        <dbReference type="ChEBI" id="CHEBI:33019"/>
        <dbReference type="ChEBI" id="CHEBI:37575"/>
        <dbReference type="ChEBI" id="CHEBI:57841"/>
        <dbReference type="ChEBI" id="CHEBI:62899"/>
        <dbReference type="EC" id="2.5.1.3"/>
    </reaction>
</comment>
<comment type="function">
    <text evidence="1 10">Condenses 4-methyl-5-(beta-hydroxyethyl)thiazole monophosphate (THZ-P) and 2-methyl-4-amino-5-hydroxymethyl pyrimidine pyrophosphate (HMP-PP) to form thiamine monophosphate (TMP).</text>
</comment>
<comment type="cofactor">
    <cofactor evidence="10">
        <name>Mg(2+)</name>
        <dbReference type="ChEBI" id="CHEBI:18420"/>
    </cofactor>
    <text evidence="10">Binds 1 Mg(2+) ion per subunit.</text>
</comment>
<comment type="caution">
    <text evidence="10">Lacks conserved residue(s) required for the propagation of feature annotation.</text>
</comment>
<keyword evidence="6 10" id="KW-0784">Thiamine biosynthesis</keyword>
<feature type="region of interest" description="Disordered" evidence="13">
    <location>
        <begin position="1"/>
        <end position="22"/>
    </location>
</feature>
<evidence type="ECO:0000313" key="15">
    <source>
        <dbReference type="EMBL" id="PZP89101.1"/>
    </source>
</evidence>
<dbReference type="CDD" id="cd00564">
    <property type="entry name" value="TMP_TenI"/>
    <property type="match status" value="1"/>
</dbReference>
<evidence type="ECO:0000256" key="2">
    <source>
        <dbReference type="ARBA" id="ARBA00005165"/>
    </source>
</evidence>
<feature type="binding site" evidence="10">
    <location>
        <position position="134"/>
    </location>
    <ligand>
        <name>Mg(2+)</name>
        <dbReference type="ChEBI" id="CHEBI:18420"/>
    </ligand>
</feature>
<evidence type="ECO:0000259" key="14">
    <source>
        <dbReference type="Pfam" id="PF02581"/>
    </source>
</evidence>
<name>A0A2W5IAG2_9ACTN</name>
<feature type="binding site" evidence="10">
    <location>
        <position position="153"/>
    </location>
    <ligand>
        <name>4-amino-2-methyl-5-(diphosphooxymethyl)pyrimidine</name>
        <dbReference type="ChEBI" id="CHEBI:57841"/>
    </ligand>
</feature>
<evidence type="ECO:0000256" key="3">
    <source>
        <dbReference type="ARBA" id="ARBA00022679"/>
    </source>
</evidence>
<evidence type="ECO:0000256" key="8">
    <source>
        <dbReference type="ARBA" id="ARBA00047851"/>
    </source>
</evidence>
<gene>
    <name evidence="10" type="primary">thiE</name>
    <name evidence="15" type="ORF">DI579_04205</name>
</gene>
<accession>A0A2W5IAG2</accession>
<evidence type="ECO:0000256" key="4">
    <source>
        <dbReference type="ARBA" id="ARBA00022723"/>
    </source>
</evidence>
<dbReference type="InterPro" id="IPR013785">
    <property type="entry name" value="Aldolase_TIM"/>
</dbReference>
<sequence length="253" mass="26773">MAPNSASNTPSHSASHSAYSAATAALTPRERLQTAHLYLCMDARRHLDNGRPRFTALRELAEQACEGGCDIIQLRDKNSPGERELGTMTVLEQLEALRILGEVVHSYGALLAVNDRMDVAVAAGADVAHVGQDDIPTAVARQILGDDVVLGLSCHSPADVDGALTNPAIDYFCTGPIWATPTKPGRPAVGLDLVQYAAQQHPKKPWFAIGGVNTKTAPDVVAAGAQRIVVVRAITDASDPADAARILRSSTER</sequence>
<dbReference type="GO" id="GO:0009228">
    <property type="term" value="P:thiamine biosynthetic process"/>
    <property type="evidence" value="ECO:0007669"/>
    <property type="project" value="UniProtKB-KW"/>
</dbReference>
<dbReference type="UniPathway" id="UPA00060">
    <property type="reaction ID" value="UER00141"/>
</dbReference>
<dbReference type="PANTHER" id="PTHR20857:SF15">
    <property type="entry name" value="THIAMINE-PHOSPHATE SYNTHASE"/>
    <property type="match status" value="1"/>
</dbReference>
<evidence type="ECO:0000256" key="13">
    <source>
        <dbReference type="SAM" id="MobiDB-lite"/>
    </source>
</evidence>
<dbReference type="RefSeq" id="WP_290598495.1">
    <property type="nucleotide sequence ID" value="NZ_CAKZIO010000004.1"/>
</dbReference>
<evidence type="ECO:0000256" key="6">
    <source>
        <dbReference type="ARBA" id="ARBA00022977"/>
    </source>
</evidence>
<comment type="catalytic activity">
    <reaction evidence="7 10 11">
        <text>4-methyl-5-(2-phosphooxyethyl)-thiazole + 4-amino-2-methyl-5-(diphosphooxymethyl)pyrimidine + H(+) = thiamine phosphate + diphosphate</text>
        <dbReference type="Rhea" id="RHEA:22328"/>
        <dbReference type="ChEBI" id="CHEBI:15378"/>
        <dbReference type="ChEBI" id="CHEBI:33019"/>
        <dbReference type="ChEBI" id="CHEBI:37575"/>
        <dbReference type="ChEBI" id="CHEBI:57841"/>
        <dbReference type="ChEBI" id="CHEBI:58296"/>
        <dbReference type="EC" id="2.5.1.3"/>
    </reaction>
</comment>
<dbReference type="AlphaFoldDB" id="A0A2W5IAG2"/>
<feature type="compositionally biased region" description="Low complexity" evidence="13">
    <location>
        <begin position="11"/>
        <end position="22"/>
    </location>
</feature>
<dbReference type="HAMAP" id="MF_00097">
    <property type="entry name" value="TMP_synthase"/>
    <property type="match status" value="1"/>
</dbReference>
<dbReference type="PANTHER" id="PTHR20857">
    <property type="entry name" value="THIAMINE-PHOSPHATE PYROPHOSPHORYLASE"/>
    <property type="match status" value="1"/>
</dbReference>
<evidence type="ECO:0000256" key="1">
    <source>
        <dbReference type="ARBA" id="ARBA00003814"/>
    </source>
</evidence>
<protein>
    <recommendedName>
        <fullName evidence="10">Thiamine-phosphate synthase</fullName>
        <shortName evidence="10">TP synthase</shortName>
        <shortName evidence="10">TPS</shortName>
        <ecNumber evidence="10">2.5.1.3</ecNumber>
    </recommendedName>
    <alternativeName>
        <fullName evidence="10">Thiamine-phosphate pyrophosphorylase</fullName>
        <shortName evidence="10">TMP pyrophosphorylase</shortName>
        <shortName evidence="10">TMP-PPase</shortName>
    </alternativeName>
</protein>
<evidence type="ECO:0000256" key="12">
    <source>
        <dbReference type="RuleBase" id="RU004253"/>
    </source>
</evidence>
<dbReference type="InterPro" id="IPR034291">
    <property type="entry name" value="TMP_synthase"/>
</dbReference>
<dbReference type="GO" id="GO:0000287">
    <property type="term" value="F:magnesium ion binding"/>
    <property type="evidence" value="ECO:0007669"/>
    <property type="project" value="UniProtKB-UniRule"/>
</dbReference>
<evidence type="ECO:0000256" key="5">
    <source>
        <dbReference type="ARBA" id="ARBA00022842"/>
    </source>
</evidence>
<feature type="compositionally biased region" description="Polar residues" evidence="13">
    <location>
        <begin position="1"/>
        <end position="10"/>
    </location>
</feature>
<proteinExistence type="inferred from homology"/>
<organism evidence="15 16">
    <name type="scientific">Lawsonella clevelandensis</name>
    <dbReference type="NCBI Taxonomy" id="1528099"/>
    <lineage>
        <taxon>Bacteria</taxon>
        <taxon>Bacillati</taxon>
        <taxon>Actinomycetota</taxon>
        <taxon>Actinomycetes</taxon>
        <taxon>Mycobacteriales</taxon>
        <taxon>Lawsonellaceae</taxon>
        <taxon>Lawsonella</taxon>
    </lineage>
</organism>
<comment type="pathway">
    <text evidence="2 10 12">Cofactor biosynthesis; thiamine diphosphate biosynthesis; thiamine phosphate from 4-amino-2-methyl-5-diphosphomethylpyrimidine and 4-methyl-5-(2-phosphoethyl)-thiazole: step 1/1.</text>
</comment>
<feature type="binding site" evidence="10">
    <location>
        <position position="211"/>
    </location>
    <ligand>
        <name>2-[(2R,5Z)-2-carboxy-4-methylthiazol-5(2H)-ylidene]ethyl phosphate</name>
        <dbReference type="ChEBI" id="CHEBI:62899"/>
    </ligand>
</feature>
<dbReference type="Pfam" id="PF02581">
    <property type="entry name" value="TMP-TENI"/>
    <property type="match status" value="1"/>
</dbReference>
<dbReference type="InterPro" id="IPR036206">
    <property type="entry name" value="ThiamineP_synth_sf"/>
</dbReference>
<feature type="binding site" evidence="10">
    <location>
        <position position="183"/>
    </location>
    <ligand>
        <name>4-amino-2-methyl-5-(diphosphooxymethyl)pyrimidine</name>
        <dbReference type="ChEBI" id="CHEBI:57841"/>
    </ligand>
</feature>